<protein>
    <submittedName>
        <fullName evidence="3">Universal stress protein</fullName>
    </submittedName>
</protein>
<feature type="domain" description="UspA" evidence="2">
    <location>
        <begin position="5"/>
        <end position="148"/>
    </location>
</feature>
<organism evidence="3 4">
    <name type="scientific">Streptomyces humidus</name>
    <dbReference type="NCBI Taxonomy" id="52259"/>
    <lineage>
        <taxon>Bacteria</taxon>
        <taxon>Bacillati</taxon>
        <taxon>Actinomycetota</taxon>
        <taxon>Actinomycetes</taxon>
        <taxon>Kitasatosporales</taxon>
        <taxon>Streptomycetaceae</taxon>
        <taxon>Streptomyces</taxon>
    </lineage>
</organism>
<dbReference type="Gene3D" id="3.40.50.620">
    <property type="entry name" value="HUPs"/>
    <property type="match status" value="2"/>
</dbReference>
<gene>
    <name evidence="3" type="ORF">GCM10010269_47160</name>
</gene>
<dbReference type="Pfam" id="PF00582">
    <property type="entry name" value="Usp"/>
    <property type="match status" value="2"/>
</dbReference>
<dbReference type="SUPFAM" id="SSF52402">
    <property type="entry name" value="Adenine nucleotide alpha hydrolases-like"/>
    <property type="match status" value="2"/>
</dbReference>
<dbReference type="PANTHER" id="PTHR46268:SF6">
    <property type="entry name" value="UNIVERSAL STRESS PROTEIN UP12"/>
    <property type="match status" value="1"/>
</dbReference>
<comment type="similarity">
    <text evidence="1">Belongs to the universal stress protein A family.</text>
</comment>
<dbReference type="EMBL" id="BMTL01000020">
    <property type="protein sequence ID" value="GGS02832.1"/>
    <property type="molecule type" value="Genomic_DNA"/>
</dbReference>
<dbReference type="RefSeq" id="WP_190151287.1">
    <property type="nucleotide sequence ID" value="NZ_BMTL01000020.1"/>
</dbReference>
<dbReference type="InterPro" id="IPR006016">
    <property type="entry name" value="UspA"/>
</dbReference>
<sequence length="294" mass="30267">MSEGPVVVGTDGSAGAARAVLWAAQEAALRHQPLHIVCAVDLDLSERLSADTARRVREAARSLLGEAAAAASDRAPGLAVSTEVGREPAADSLLRAAAATAPQAEGVEAPAVTIVVGSRGLGGFSTLLLGSVGLTVAGQAGCPVVVVRGTERPPSGVVVVGVRDEEDLEAVRFAGETARRRKASLRLLSTWTYLQYVGSMAPMADVVRVAVEAEAAASTRMLGSVREEFPDIKVTEEVVRVPSPAGELVAASLHAELVVVGARRPAHHVGRALGRVTHAVLQHAHCPVAVVPRG</sequence>
<dbReference type="PANTHER" id="PTHR46268">
    <property type="entry name" value="STRESS RESPONSE PROTEIN NHAX"/>
    <property type="match status" value="1"/>
</dbReference>
<evidence type="ECO:0000256" key="1">
    <source>
        <dbReference type="ARBA" id="ARBA00008791"/>
    </source>
</evidence>
<name>A0A918FYQ5_9ACTN</name>
<keyword evidence="4" id="KW-1185">Reference proteome</keyword>
<evidence type="ECO:0000259" key="2">
    <source>
        <dbReference type="Pfam" id="PF00582"/>
    </source>
</evidence>
<accession>A0A918FYQ5</accession>
<dbReference type="Proteomes" id="UP000606194">
    <property type="component" value="Unassembled WGS sequence"/>
</dbReference>
<reference evidence="3" key="1">
    <citation type="journal article" date="2014" name="Int. J. Syst. Evol. Microbiol.">
        <title>Complete genome sequence of Corynebacterium casei LMG S-19264T (=DSM 44701T), isolated from a smear-ripened cheese.</title>
        <authorList>
            <consortium name="US DOE Joint Genome Institute (JGI-PGF)"/>
            <person name="Walter F."/>
            <person name="Albersmeier A."/>
            <person name="Kalinowski J."/>
            <person name="Ruckert C."/>
        </authorList>
    </citation>
    <scope>NUCLEOTIDE SEQUENCE</scope>
    <source>
        <strain evidence="3">JCM 4386</strain>
    </source>
</reference>
<dbReference type="InterPro" id="IPR014729">
    <property type="entry name" value="Rossmann-like_a/b/a_fold"/>
</dbReference>
<evidence type="ECO:0000313" key="4">
    <source>
        <dbReference type="Proteomes" id="UP000606194"/>
    </source>
</evidence>
<dbReference type="InterPro" id="IPR006015">
    <property type="entry name" value="Universal_stress_UspA"/>
</dbReference>
<evidence type="ECO:0000313" key="3">
    <source>
        <dbReference type="EMBL" id="GGS02832.1"/>
    </source>
</evidence>
<dbReference type="PRINTS" id="PR01438">
    <property type="entry name" value="UNVRSLSTRESS"/>
</dbReference>
<proteinExistence type="inferred from homology"/>
<dbReference type="AlphaFoldDB" id="A0A918FYQ5"/>
<feature type="domain" description="UspA" evidence="2">
    <location>
        <begin position="158"/>
        <end position="292"/>
    </location>
</feature>
<comment type="caution">
    <text evidence="3">The sequence shown here is derived from an EMBL/GenBank/DDBJ whole genome shotgun (WGS) entry which is preliminary data.</text>
</comment>
<reference evidence="3" key="2">
    <citation type="submission" date="2020-09" db="EMBL/GenBank/DDBJ databases">
        <authorList>
            <person name="Sun Q."/>
            <person name="Ohkuma M."/>
        </authorList>
    </citation>
    <scope>NUCLEOTIDE SEQUENCE</scope>
    <source>
        <strain evidence="3">JCM 4386</strain>
    </source>
</reference>